<gene>
    <name evidence="5" type="ORF">GCM10012287_29530</name>
</gene>
<dbReference type="Pfam" id="PF00196">
    <property type="entry name" value="GerE"/>
    <property type="match status" value="1"/>
</dbReference>
<dbReference type="SUPFAM" id="SSF46894">
    <property type="entry name" value="C-terminal effector domain of the bipartite response regulators"/>
    <property type="match status" value="1"/>
</dbReference>
<keyword evidence="1" id="KW-0547">Nucleotide-binding</keyword>
<dbReference type="PANTHER" id="PTHR16305">
    <property type="entry name" value="TESTICULAR SOLUBLE ADENYLYL CYCLASE"/>
    <property type="match status" value="1"/>
</dbReference>
<evidence type="ECO:0000256" key="1">
    <source>
        <dbReference type="ARBA" id="ARBA00022741"/>
    </source>
</evidence>
<dbReference type="CDD" id="cd06170">
    <property type="entry name" value="LuxR_C_like"/>
    <property type="match status" value="1"/>
</dbReference>
<dbReference type="PROSITE" id="PS00622">
    <property type="entry name" value="HTH_LUXR_1"/>
    <property type="match status" value="1"/>
</dbReference>
<dbReference type="PRINTS" id="PR00038">
    <property type="entry name" value="HTHLUXR"/>
</dbReference>
<accession>A0ABQ2MEA8</accession>
<dbReference type="PROSITE" id="PS50043">
    <property type="entry name" value="HTH_LUXR_2"/>
    <property type="match status" value="1"/>
</dbReference>
<dbReference type="InterPro" id="IPR000792">
    <property type="entry name" value="Tscrpt_reg_LuxR_C"/>
</dbReference>
<dbReference type="SUPFAM" id="SSF52540">
    <property type="entry name" value="P-loop containing nucleoside triphosphate hydrolases"/>
    <property type="match status" value="1"/>
</dbReference>
<feature type="domain" description="HTH luxR-type" evidence="4">
    <location>
        <begin position="846"/>
        <end position="911"/>
    </location>
</feature>
<reference evidence="6" key="1">
    <citation type="journal article" date="2019" name="Int. J. Syst. Evol. Microbiol.">
        <title>The Global Catalogue of Microorganisms (GCM) 10K type strain sequencing project: providing services to taxonomists for standard genome sequencing and annotation.</title>
        <authorList>
            <consortium name="The Broad Institute Genomics Platform"/>
            <consortium name="The Broad Institute Genome Sequencing Center for Infectious Disease"/>
            <person name="Wu L."/>
            <person name="Ma J."/>
        </authorList>
    </citation>
    <scope>NUCLEOTIDE SEQUENCE [LARGE SCALE GENOMIC DNA]</scope>
    <source>
        <strain evidence="6">CGMCC 4.7178</strain>
    </source>
</reference>
<name>A0ABQ2MEA8_9ACTN</name>
<protein>
    <submittedName>
        <fullName evidence="5">Helix-turn-helix transcriptional regulator</fullName>
    </submittedName>
</protein>
<feature type="region of interest" description="Disordered" evidence="3">
    <location>
        <begin position="904"/>
        <end position="942"/>
    </location>
</feature>
<keyword evidence="6" id="KW-1185">Reference proteome</keyword>
<dbReference type="EMBL" id="BMMP01000008">
    <property type="protein sequence ID" value="GGO50231.1"/>
    <property type="molecule type" value="Genomic_DNA"/>
</dbReference>
<evidence type="ECO:0000256" key="2">
    <source>
        <dbReference type="ARBA" id="ARBA00022840"/>
    </source>
</evidence>
<evidence type="ECO:0000313" key="6">
    <source>
        <dbReference type="Proteomes" id="UP000631535"/>
    </source>
</evidence>
<proteinExistence type="predicted"/>
<comment type="caution">
    <text evidence="5">The sequence shown here is derived from an EMBL/GenBank/DDBJ whole genome shotgun (WGS) entry which is preliminary data.</text>
</comment>
<dbReference type="InterPro" id="IPR016032">
    <property type="entry name" value="Sig_transdc_resp-reg_C-effctor"/>
</dbReference>
<keyword evidence="2" id="KW-0067">ATP-binding</keyword>
<evidence type="ECO:0000259" key="4">
    <source>
        <dbReference type="PROSITE" id="PS50043"/>
    </source>
</evidence>
<dbReference type="Gene3D" id="1.10.10.10">
    <property type="entry name" value="Winged helix-like DNA-binding domain superfamily/Winged helix DNA-binding domain"/>
    <property type="match status" value="1"/>
</dbReference>
<sequence>MCERAWEEQLSEALAGAGRPSLLLVEGEAGTGKSRLMRRLAESPQARSVPRLIVSFQPSGSLLVTENCAAGSAGPGQPEPETSARGGLGALLASSCPAFLVAEDVHHAGGDCLDVLRRLLSEPPSRFAAVVTYRPEQLARRGLPLGRAVDYPAMLAVSRWRTGPLDEQQVRDAAEEVLGAERCSGELVAGLRHRSGGVPQVLVDLLWMLRDESDAGRRHYTVRDVDAVGVPVRLSESVLGKLDALPERYRPIVWAAAVLGHDADACDLSAVAGLDGGVGRDALIAALEAAVLREAGEGRYGFGTPLAAEAVRTHLPGPVRERLHQRAATLLTAREPVPWSRVARHWKGCGRTEEWLRAAEHVALGRDGSVTDDETAVALLEQALGEGSAAPEKRARLALALARGATLGLRTEETVRVLRGTVADPTLPSEVRGEIRLELGLLLHNQKRRFQEGREQVRCAVGELTGRPALATQAMCALANPFFPGASLSEHSGWLRRAEEVAAASQNGTALAAAAASRATLLMAVGDPGAWRLVERLPRESADLADVQQVARALCNTASGAVYLGHHQRGSELLREGLELAAVSDAPFLARVGSGTALFRDWLTGSWEGLADRCTAAVAEDGVTYNARAVLALLALAKGDWNGAHSWLPPGDPSSYEGCETPVAATAAGARIRLLLARDDGESADAAAESAWAWFAGKDVWAWGAEIAPWAAAAHLSAGRRRAAEALVAQFADGLRGRDAPAAEAALLQCRAALAEAGGEPAEALGLFEEAGAAYERLSFPYARALMAEGAGRCAFATGVGVEAAVETVTECAERLSLLGAAWDAARVRAALRLHHPAAFRRPRGRPAYAEQLSPREAEVAELAAGGLTNREIAATLHLSPRTVEQHVSRAMRKLGVGLRQELAVRTNGPASTPGGAEAGSGRAAAGRRNGPDAAAPGPRSA</sequence>
<evidence type="ECO:0000313" key="5">
    <source>
        <dbReference type="EMBL" id="GGO50231.1"/>
    </source>
</evidence>
<dbReference type="SMART" id="SM00421">
    <property type="entry name" value="HTH_LUXR"/>
    <property type="match status" value="1"/>
</dbReference>
<dbReference type="PANTHER" id="PTHR16305:SF35">
    <property type="entry name" value="TRANSCRIPTIONAL ACTIVATOR DOMAIN"/>
    <property type="match status" value="1"/>
</dbReference>
<dbReference type="Proteomes" id="UP000631535">
    <property type="component" value="Unassembled WGS sequence"/>
</dbReference>
<organism evidence="5 6">
    <name type="scientific">Streptomyces daqingensis</name>
    <dbReference type="NCBI Taxonomy" id="1472640"/>
    <lineage>
        <taxon>Bacteria</taxon>
        <taxon>Bacillati</taxon>
        <taxon>Actinomycetota</taxon>
        <taxon>Actinomycetes</taxon>
        <taxon>Kitasatosporales</taxon>
        <taxon>Streptomycetaceae</taxon>
        <taxon>Streptomyces</taxon>
    </lineage>
</organism>
<dbReference type="InterPro" id="IPR036388">
    <property type="entry name" value="WH-like_DNA-bd_sf"/>
</dbReference>
<dbReference type="InterPro" id="IPR027417">
    <property type="entry name" value="P-loop_NTPase"/>
</dbReference>
<feature type="compositionally biased region" description="Low complexity" evidence="3">
    <location>
        <begin position="914"/>
        <end position="942"/>
    </location>
</feature>
<evidence type="ECO:0000256" key="3">
    <source>
        <dbReference type="SAM" id="MobiDB-lite"/>
    </source>
</evidence>